<proteinExistence type="predicted"/>
<keyword evidence="3" id="KW-1185">Reference proteome</keyword>
<evidence type="ECO:0000313" key="2">
    <source>
        <dbReference type="EMBL" id="MBO2464122.1"/>
    </source>
</evidence>
<name>A0ABS3S544_9ACTN</name>
<evidence type="ECO:0000256" key="1">
    <source>
        <dbReference type="SAM" id="MobiDB-lite"/>
    </source>
</evidence>
<gene>
    <name evidence="2" type="ORF">J4709_41785</name>
</gene>
<comment type="caution">
    <text evidence="2">The sequence shown here is derived from an EMBL/GenBank/DDBJ whole genome shotgun (WGS) entry which is preliminary data.</text>
</comment>
<dbReference type="RefSeq" id="WP_208250435.1">
    <property type="nucleotide sequence ID" value="NZ_JAGEPF010000032.1"/>
</dbReference>
<accession>A0ABS3S544</accession>
<organism evidence="2 3">
    <name type="scientific">Actinomadura violacea</name>
    <dbReference type="NCBI Taxonomy" id="2819934"/>
    <lineage>
        <taxon>Bacteria</taxon>
        <taxon>Bacillati</taxon>
        <taxon>Actinomycetota</taxon>
        <taxon>Actinomycetes</taxon>
        <taxon>Streptosporangiales</taxon>
        <taxon>Thermomonosporaceae</taxon>
        <taxon>Actinomadura</taxon>
    </lineage>
</organism>
<dbReference type="EMBL" id="JAGEPF010000032">
    <property type="protein sequence ID" value="MBO2464122.1"/>
    <property type="molecule type" value="Genomic_DNA"/>
</dbReference>
<dbReference type="Proteomes" id="UP000680206">
    <property type="component" value="Unassembled WGS sequence"/>
</dbReference>
<feature type="region of interest" description="Disordered" evidence="1">
    <location>
        <begin position="20"/>
        <end position="41"/>
    </location>
</feature>
<sequence length="95" mass="10536">MTAHTKILFFWAGEWSTLAPSAGSTKPVKSHTVKSGKTDHRRVERHAAFPGLSASCVKFIGVTDVHWKDRRGNPHASIMYSRTVALNSFGQRCKP</sequence>
<evidence type="ECO:0000313" key="3">
    <source>
        <dbReference type="Proteomes" id="UP000680206"/>
    </source>
</evidence>
<reference evidence="2 3" key="1">
    <citation type="submission" date="2021-03" db="EMBL/GenBank/DDBJ databases">
        <title>Actinomadura violae sp. nov., isolated from lichen in Thailand.</title>
        <authorList>
            <person name="Kanchanasin P."/>
            <person name="Saeng-In P."/>
            <person name="Phongsopitanun W."/>
            <person name="Yuki M."/>
            <person name="Kudo T."/>
            <person name="Ohkuma M."/>
            <person name="Tanasupawat S."/>
        </authorList>
    </citation>
    <scope>NUCLEOTIDE SEQUENCE [LARGE SCALE GENOMIC DNA]</scope>
    <source>
        <strain evidence="2 3">LCR2-06</strain>
    </source>
</reference>
<protein>
    <submittedName>
        <fullName evidence="2">Uncharacterized protein</fullName>
    </submittedName>
</protein>